<dbReference type="FunFam" id="3.40.50.300:FF:001091">
    <property type="entry name" value="Probable disease resistance protein At1g61300"/>
    <property type="match status" value="1"/>
</dbReference>
<keyword evidence="8" id="KW-1185">Reference proteome</keyword>
<evidence type="ECO:0000259" key="7">
    <source>
        <dbReference type="Pfam" id="PF23598"/>
    </source>
</evidence>
<feature type="domain" description="NB-ARC" evidence="4">
    <location>
        <begin position="183"/>
        <end position="355"/>
    </location>
</feature>
<dbReference type="Pfam" id="PF23559">
    <property type="entry name" value="WHD_DRP"/>
    <property type="match status" value="1"/>
</dbReference>
<dbReference type="PANTHER" id="PTHR23155">
    <property type="entry name" value="DISEASE RESISTANCE PROTEIN RP"/>
    <property type="match status" value="1"/>
</dbReference>
<dbReference type="KEGG" id="nnu:104612084"/>
<reference evidence="9" key="1">
    <citation type="submission" date="2025-08" db="UniProtKB">
        <authorList>
            <consortium name="RefSeq"/>
        </authorList>
    </citation>
    <scope>IDENTIFICATION</scope>
</reference>
<protein>
    <submittedName>
        <fullName evidence="9">Disease resistance protein At1g50180</fullName>
    </submittedName>
</protein>
<dbReference type="InterPro" id="IPR055414">
    <property type="entry name" value="LRR_R13L4/SHOC2-like"/>
</dbReference>
<evidence type="ECO:0000256" key="1">
    <source>
        <dbReference type="ARBA" id="ARBA00022737"/>
    </source>
</evidence>
<dbReference type="FunFam" id="1.10.8.430:FF:000003">
    <property type="entry name" value="Probable disease resistance protein At5g66910"/>
    <property type="match status" value="1"/>
</dbReference>
<feature type="domain" description="Disease resistance R13L4/SHOC-2-like LRR" evidence="7">
    <location>
        <begin position="583"/>
        <end position="881"/>
    </location>
</feature>
<dbReference type="Pfam" id="PF23598">
    <property type="entry name" value="LRR_14"/>
    <property type="match status" value="1"/>
</dbReference>
<evidence type="ECO:0000313" key="8">
    <source>
        <dbReference type="Proteomes" id="UP000189703"/>
    </source>
</evidence>
<dbReference type="AlphaFoldDB" id="A0A1U8QC51"/>
<dbReference type="Gene3D" id="1.10.10.10">
    <property type="entry name" value="Winged helix-like DNA-binding domain superfamily/Winged helix DNA-binding domain"/>
    <property type="match status" value="1"/>
</dbReference>
<dbReference type="PANTHER" id="PTHR23155:SF1185">
    <property type="entry name" value="DISEASE RESISTANCE RPP8-LIKE PROTEIN 3-RELATED"/>
    <property type="match status" value="1"/>
</dbReference>
<dbReference type="SUPFAM" id="SSF52540">
    <property type="entry name" value="P-loop containing nucleoside triphosphate hydrolases"/>
    <property type="match status" value="1"/>
</dbReference>
<dbReference type="InterPro" id="IPR027417">
    <property type="entry name" value="P-loop_NTPase"/>
</dbReference>
<dbReference type="InterPro" id="IPR041118">
    <property type="entry name" value="Rx_N"/>
</dbReference>
<dbReference type="InterPro" id="IPR036388">
    <property type="entry name" value="WH-like_DNA-bd_sf"/>
</dbReference>
<dbReference type="InterPro" id="IPR032675">
    <property type="entry name" value="LRR_dom_sf"/>
</dbReference>
<dbReference type="Gene3D" id="1.10.8.430">
    <property type="entry name" value="Helical domain of apoptotic protease-activating factors"/>
    <property type="match status" value="1"/>
</dbReference>
<dbReference type="InterPro" id="IPR002182">
    <property type="entry name" value="NB-ARC"/>
</dbReference>
<dbReference type="Gene3D" id="1.20.5.4130">
    <property type="match status" value="1"/>
</dbReference>
<evidence type="ECO:0000313" key="9">
    <source>
        <dbReference type="RefSeq" id="XP_019055745.1"/>
    </source>
</evidence>
<keyword evidence="2" id="KW-0547">Nucleotide-binding</keyword>
<dbReference type="FunFam" id="1.10.10.10:FF:000322">
    <property type="entry name" value="Probable disease resistance protein At1g63360"/>
    <property type="match status" value="1"/>
</dbReference>
<evidence type="ECO:0000256" key="2">
    <source>
        <dbReference type="ARBA" id="ARBA00022741"/>
    </source>
</evidence>
<dbReference type="Gene3D" id="3.40.50.300">
    <property type="entry name" value="P-loop containing nucleotide triphosphate hydrolases"/>
    <property type="match status" value="1"/>
</dbReference>
<gene>
    <name evidence="9" type="primary">LOC104612084</name>
</gene>
<feature type="domain" description="Disease resistance protein winged helix" evidence="6">
    <location>
        <begin position="448"/>
        <end position="523"/>
    </location>
</feature>
<dbReference type="Pfam" id="PF18052">
    <property type="entry name" value="Rx_N"/>
    <property type="match status" value="1"/>
</dbReference>
<dbReference type="Gene3D" id="3.80.10.10">
    <property type="entry name" value="Ribonuclease Inhibitor"/>
    <property type="match status" value="1"/>
</dbReference>
<evidence type="ECO:0000259" key="5">
    <source>
        <dbReference type="Pfam" id="PF18052"/>
    </source>
</evidence>
<dbReference type="OrthoDB" id="646178at2759"/>
<dbReference type="Proteomes" id="UP000189703">
    <property type="component" value="Unplaced"/>
</dbReference>
<dbReference type="SUPFAM" id="SSF52058">
    <property type="entry name" value="L domain-like"/>
    <property type="match status" value="1"/>
</dbReference>
<dbReference type="OMA" id="ICINIAR"/>
<keyword evidence="1" id="KW-0677">Repeat</keyword>
<dbReference type="PRINTS" id="PR00364">
    <property type="entry name" value="DISEASERSIST"/>
</dbReference>
<dbReference type="eggNOG" id="KOG4658">
    <property type="taxonomic scope" value="Eukaryota"/>
</dbReference>
<evidence type="ECO:0000259" key="6">
    <source>
        <dbReference type="Pfam" id="PF23559"/>
    </source>
</evidence>
<name>A0A1U8QC51_NELNU</name>
<keyword evidence="3" id="KW-0611">Plant defense</keyword>
<dbReference type="Pfam" id="PF00931">
    <property type="entry name" value="NB-ARC"/>
    <property type="match status" value="1"/>
</dbReference>
<accession>A0A1U8QC51</accession>
<dbReference type="InterPro" id="IPR042197">
    <property type="entry name" value="Apaf_helical"/>
</dbReference>
<evidence type="ECO:0000256" key="3">
    <source>
        <dbReference type="ARBA" id="ARBA00022821"/>
    </source>
</evidence>
<dbReference type="GO" id="GO:0006952">
    <property type="term" value="P:defense response"/>
    <property type="evidence" value="ECO:0007669"/>
    <property type="project" value="UniProtKB-KW"/>
</dbReference>
<dbReference type="GeneID" id="104612084"/>
<evidence type="ECO:0000259" key="4">
    <source>
        <dbReference type="Pfam" id="PF00931"/>
    </source>
</evidence>
<dbReference type="CDD" id="cd14798">
    <property type="entry name" value="RX-CC_like"/>
    <property type="match status" value="1"/>
</dbReference>
<dbReference type="InterPro" id="IPR058922">
    <property type="entry name" value="WHD_DRP"/>
</dbReference>
<organism evidence="8 9">
    <name type="scientific">Nelumbo nucifera</name>
    <name type="common">Sacred lotus</name>
    <dbReference type="NCBI Taxonomy" id="4432"/>
    <lineage>
        <taxon>Eukaryota</taxon>
        <taxon>Viridiplantae</taxon>
        <taxon>Streptophyta</taxon>
        <taxon>Embryophyta</taxon>
        <taxon>Tracheophyta</taxon>
        <taxon>Spermatophyta</taxon>
        <taxon>Magnoliopsida</taxon>
        <taxon>Proteales</taxon>
        <taxon>Nelumbonaceae</taxon>
        <taxon>Nelumbo</taxon>
    </lineage>
</organism>
<dbReference type="FunCoup" id="A0A1U8QC51">
    <property type="interactions" value="20"/>
</dbReference>
<proteinExistence type="predicted"/>
<dbReference type="InterPro" id="IPR044974">
    <property type="entry name" value="Disease_R_plants"/>
</dbReference>
<feature type="domain" description="Disease resistance N-terminal" evidence="5">
    <location>
        <begin position="17"/>
        <end position="101"/>
    </location>
</feature>
<dbReference type="RefSeq" id="XP_019055745.1">
    <property type="nucleotide sequence ID" value="XM_019200200.1"/>
</dbReference>
<dbReference type="GO" id="GO:0043531">
    <property type="term" value="F:ADP binding"/>
    <property type="evidence" value="ECO:0007669"/>
    <property type="project" value="InterPro"/>
</dbReference>
<sequence>MRRDGKKKMEYQMADSVISCVISKLGDLLIQEAVLLSEVKDQVEGLQTELRRMKCFLKDADTNQEEDQRRIHNWITEIRKAAVEVETTVLDYIQAVKVAQKKSFVTRCLCIVKEGVDLHNFGKKVEKIQRKILNISSSRKNYGIRNIGERLERAGTSSAEMQQQLRWSYSHVVDEYVIGLDEDTMEIVDQLVVEERRLRVISIVGMGGLGKTTLAKKVYNHNDVKHHFDCCAWAFISQQPSWRDVLQRIIKEVERPSKKKISLETMQENELVVELHRTLGVKRYLVVLDDIWRKDDWNRLKPAFPNGRNGSKIMLTTRNKEVALHADPFSIPHEPQCLTPNQSWDLFCKKAFRENMGDTSSSSSCPSPGLEKIGKEMVQKCCGLPLAIVVLGGLLATKGSSFSEWEVVHESVKSIFTADEPGGVMKILALSYHDLPFHLKQCFLYLGLFQEDSEISKRRLIQLWLAEGLITTVQEWRGEETKEGLANKYLEELLNRYMVQVASVSLSGKVKTCCIHDLLRDLCVTKAKEENFSEIYHPTNTSYMPKLAVHYETDKFFSSLNQDNPHLFSLFFFIGLRDNSQLKLVFRRFKSLQVLDLEGVYVRRLPREVGNLVHLKYLGLRNTNIEKLPKSIGNLWNLQAMDLFHRHDPHHKQIVPNVVWKMKELRYLYLPNDLHCSAQWRISTLRNLQTLWNIFAGTWIDKGLAKLTNLRKLSIRGIWGPNQGNVVLESIVKFNNLQSLKLQSDRLLSSLAPLSGFQRPLRLCLVGNIEKLPGPNDFPSKLTKLSLKSSGFGQEQLKALGELPCLMVLDLHAKSYLPKEIIFTSQGFYQLEFLGFLELELESWCIEEGALPRLKRLHLQDCHRMEMIPEGLRSVTTLREFNVLDMPKEFEDRLDNSNGEDFYKVQHIPYIRFDRKFRRLPIR</sequence>
<dbReference type="GO" id="GO:0051707">
    <property type="term" value="P:response to other organism"/>
    <property type="evidence" value="ECO:0007669"/>
    <property type="project" value="UniProtKB-ARBA"/>
</dbReference>
<dbReference type="InterPro" id="IPR038005">
    <property type="entry name" value="RX-like_CC"/>
</dbReference>